<dbReference type="Proteomes" id="UP000729402">
    <property type="component" value="Unassembled WGS sequence"/>
</dbReference>
<evidence type="ECO:0000313" key="3">
    <source>
        <dbReference type="Proteomes" id="UP000729402"/>
    </source>
</evidence>
<evidence type="ECO:0000256" key="1">
    <source>
        <dbReference type="SAM" id="MobiDB-lite"/>
    </source>
</evidence>
<protein>
    <submittedName>
        <fullName evidence="2">Uncharacterized protein</fullName>
    </submittedName>
</protein>
<dbReference type="EMBL" id="JAAALK010000080">
    <property type="protein sequence ID" value="KAG8094716.1"/>
    <property type="molecule type" value="Genomic_DNA"/>
</dbReference>
<feature type="compositionally biased region" description="Polar residues" evidence="1">
    <location>
        <begin position="14"/>
        <end position="25"/>
    </location>
</feature>
<sequence length="105" mass="11572">MRSSLSCVFGSSIGARSNSPNTGRNSPLFGSGSFSVCDRRRFLVDSGHPRGLDRRATSLATDFSSKLSRSLCYRRFSECFELLLVTQWFYTRGTLGGGFAKEDLA</sequence>
<reference evidence="2" key="1">
    <citation type="journal article" date="2021" name="bioRxiv">
        <title>Whole Genome Assembly and Annotation of Northern Wild Rice, Zizania palustris L., Supports a Whole Genome Duplication in the Zizania Genus.</title>
        <authorList>
            <person name="Haas M."/>
            <person name="Kono T."/>
            <person name="Macchietto M."/>
            <person name="Millas R."/>
            <person name="McGilp L."/>
            <person name="Shao M."/>
            <person name="Duquette J."/>
            <person name="Hirsch C.N."/>
            <person name="Kimball J."/>
        </authorList>
    </citation>
    <scope>NUCLEOTIDE SEQUENCE</scope>
    <source>
        <tissue evidence="2">Fresh leaf tissue</tissue>
    </source>
</reference>
<gene>
    <name evidence="2" type="ORF">GUJ93_ZPchr0012g19555</name>
</gene>
<proteinExistence type="predicted"/>
<reference evidence="2" key="2">
    <citation type="submission" date="2021-02" db="EMBL/GenBank/DDBJ databases">
        <authorList>
            <person name="Kimball J.A."/>
            <person name="Haas M.W."/>
            <person name="Macchietto M."/>
            <person name="Kono T."/>
            <person name="Duquette J."/>
            <person name="Shao M."/>
        </authorList>
    </citation>
    <scope>NUCLEOTIDE SEQUENCE</scope>
    <source>
        <tissue evidence="2">Fresh leaf tissue</tissue>
    </source>
</reference>
<keyword evidence="3" id="KW-1185">Reference proteome</keyword>
<dbReference type="AlphaFoldDB" id="A0A8J5WT47"/>
<name>A0A8J5WT47_ZIZPA</name>
<evidence type="ECO:0000313" key="2">
    <source>
        <dbReference type="EMBL" id="KAG8094716.1"/>
    </source>
</evidence>
<comment type="caution">
    <text evidence="2">The sequence shown here is derived from an EMBL/GenBank/DDBJ whole genome shotgun (WGS) entry which is preliminary data.</text>
</comment>
<accession>A0A8J5WT47</accession>
<feature type="region of interest" description="Disordered" evidence="1">
    <location>
        <begin position="1"/>
        <end position="32"/>
    </location>
</feature>
<organism evidence="2 3">
    <name type="scientific">Zizania palustris</name>
    <name type="common">Northern wild rice</name>
    <dbReference type="NCBI Taxonomy" id="103762"/>
    <lineage>
        <taxon>Eukaryota</taxon>
        <taxon>Viridiplantae</taxon>
        <taxon>Streptophyta</taxon>
        <taxon>Embryophyta</taxon>
        <taxon>Tracheophyta</taxon>
        <taxon>Spermatophyta</taxon>
        <taxon>Magnoliopsida</taxon>
        <taxon>Liliopsida</taxon>
        <taxon>Poales</taxon>
        <taxon>Poaceae</taxon>
        <taxon>BOP clade</taxon>
        <taxon>Oryzoideae</taxon>
        <taxon>Oryzeae</taxon>
        <taxon>Zizaniinae</taxon>
        <taxon>Zizania</taxon>
    </lineage>
</organism>